<accession>A0ABU9IZM2</accession>
<evidence type="ECO:0000313" key="3">
    <source>
        <dbReference type="Proteomes" id="UP001459204"/>
    </source>
</evidence>
<dbReference type="RefSeq" id="WP_341725597.1">
    <property type="nucleotide sequence ID" value="NZ_JBBWWT010000003.1"/>
</dbReference>
<evidence type="ECO:0000256" key="1">
    <source>
        <dbReference type="SAM" id="MobiDB-lite"/>
    </source>
</evidence>
<feature type="region of interest" description="Disordered" evidence="1">
    <location>
        <begin position="45"/>
        <end position="64"/>
    </location>
</feature>
<comment type="caution">
    <text evidence="2">The sequence shown here is derived from an EMBL/GenBank/DDBJ whole genome shotgun (WGS) entry which is preliminary data.</text>
</comment>
<sequence length="64" mass="7075">MNLQQWKELQPRIVDVQRLALVFAELGESKVSYLLMQAGIRASRIKPAAEQGTEQPAPKKGKGA</sequence>
<evidence type="ECO:0000313" key="2">
    <source>
        <dbReference type="EMBL" id="MEL1264414.1"/>
    </source>
</evidence>
<keyword evidence="3" id="KW-1185">Reference proteome</keyword>
<dbReference type="EMBL" id="JBBWWT010000003">
    <property type="protein sequence ID" value="MEL1264414.1"/>
    <property type="molecule type" value="Genomic_DNA"/>
</dbReference>
<name>A0ABU9IZM2_9GAMM</name>
<gene>
    <name evidence="2" type="ORF">AAD027_08535</name>
</gene>
<proteinExistence type="predicted"/>
<reference evidence="2 3" key="1">
    <citation type="submission" date="2024-04" db="EMBL/GenBank/DDBJ databases">
        <title>Draft genome sequence of Pseudoxanthomonas putridarboris WD12.</title>
        <authorList>
            <person name="Oh J."/>
        </authorList>
    </citation>
    <scope>NUCLEOTIDE SEQUENCE [LARGE SCALE GENOMIC DNA]</scope>
    <source>
        <strain evidence="2 3">WD12</strain>
    </source>
</reference>
<organism evidence="2 3">
    <name type="scientific">Pseudoxanthomonas putridarboris</name>
    <dbReference type="NCBI Taxonomy" id="752605"/>
    <lineage>
        <taxon>Bacteria</taxon>
        <taxon>Pseudomonadati</taxon>
        <taxon>Pseudomonadota</taxon>
        <taxon>Gammaproteobacteria</taxon>
        <taxon>Lysobacterales</taxon>
        <taxon>Lysobacteraceae</taxon>
        <taxon>Pseudoxanthomonas</taxon>
    </lineage>
</organism>
<dbReference type="Proteomes" id="UP001459204">
    <property type="component" value="Unassembled WGS sequence"/>
</dbReference>
<protein>
    <submittedName>
        <fullName evidence="2">Uncharacterized protein</fullName>
    </submittedName>
</protein>